<dbReference type="PANTHER" id="PTHR20275:SF0">
    <property type="entry name" value="NAD KINASE"/>
    <property type="match status" value="1"/>
</dbReference>
<keyword evidence="5" id="KW-0520">NAD</keyword>
<dbReference type="InterPro" id="IPR016064">
    <property type="entry name" value="NAD/diacylglycerol_kinase_sf"/>
</dbReference>
<dbReference type="Gene3D" id="3.40.50.10330">
    <property type="entry name" value="Probable inorganic polyphosphate/atp-NAD kinase, domain 1"/>
    <property type="match status" value="1"/>
</dbReference>
<keyword evidence="2 7" id="KW-0808">Transferase</keyword>
<evidence type="ECO:0000313" key="7">
    <source>
        <dbReference type="EMBL" id="KAJ9614284.1"/>
    </source>
</evidence>
<evidence type="ECO:0000256" key="4">
    <source>
        <dbReference type="ARBA" id="ARBA00022857"/>
    </source>
</evidence>
<evidence type="ECO:0000256" key="1">
    <source>
        <dbReference type="ARBA" id="ARBA00010995"/>
    </source>
</evidence>
<dbReference type="InterPro" id="IPR017438">
    <property type="entry name" value="ATP-NAD_kinase_N"/>
</dbReference>
<evidence type="ECO:0000256" key="6">
    <source>
        <dbReference type="SAM" id="MobiDB-lite"/>
    </source>
</evidence>
<keyword evidence="8" id="KW-1185">Reference proteome</keyword>
<keyword evidence="3 7" id="KW-0418">Kinase</keyword>
<gene>
    <name evidence="7" type="primary">UTR1</name>
    <name evidence="7" type="ORF">H2200_002420</name>
</gene>
<proteinExistence type="inferred from homology"/>
<protein>
    <submittedName>
        <fullName evidence="7">NAD(+) kinase</fullName>
        <ecNumber evidence="7">2.7.1.23</ecNumber>
    </submittedName>
</protein>
<name>A0AA38XIZ2_9EURO</name>
<dbReference type="Pfam" id="PF01513">
    <property type="entry name" value="NAD_kinase"/>
    <property type="match status" value="1"/>
</dbReference>
<accession>A0AA38XIZ2</accession>
<keyword evidence="4" id="KW-0521">NADP</keyword>
<dbReference type="EC" id="2.7.1.23" evidence="7"/>
<dbReference type="InterPro" id="IPR002504">
    <property type="entry name" value="NADK"/>
</dbReference>
<evidence type="ECO:0000256" key="3">
    <source>
        <dbReference type="ARBA" id="ARBA00022777"/>
    </source>
</evidence>
<feature type="compositionally biased region" description="Acidic residues" evidence="6">
    <location>
        <begin position="602"/>
        <end position="611"/>
    </location>
</feature>
<feature type="region of interest" description="Disordered" evidence="6">
    <location>
        <begin position="82"/>
        <end position="101"/>
    </location>
</feature>
<reference evidence="7" key="1">
    <citation type="submission" date="2022-10" db="EMBL/GenBank/DDBJ databases">
        <title>Culturing micro-colonial fungi from biological soil crusts in the Mojave desert and describing Neophaeococcomyces mojavensis, and introducing the new genera and species Taxawa tesnikishii.</title>
        <authorList>
            <person name="Kurbessoian T."/>
            <person name="Stajich J.E."/>
        </authorList>
    </citation>
    <scope>NUCLEOTIDE SEQUENCE</scope>
    <source>
        <strain evidence="7">TK_41</strain>
    </source>
</reference>
<comment type="similarity">
    <text evidence="1">Belongs to the NAD kinase family.</text>
</comment>
<dbReference type="GO" id="GO:0003951">
    <property type="term" value="F:NAD+ kinase activity"/>
    <property type="evidence" value="ECO:0007669"/>
    <property type="project" value="UniProtKB-EC"/>
</dbReference>
<evidence type="ECO:0000256" key="5">
    <source>
        <dbReference type="ARBA" id="ARBA00023027"/>
    </source>
</evidence>
<dbReference type="SUPFAM" id="SSF111331">
    <property type="entry name" value="NAD kinase/diacylglycerol kinase-like"/>
    <property type="match status" value="1"/>
</dbReference>
<comment type="caution">
    <text evidence="7">The sequence shown here is derived from an EMBL/GenBank/DDBJ whole genome shotgun (WGS) entry which is preliminary data.</text>
</comment>
<dbReference type="GO" id="GO:0019674">
    <property type="term" value="P:NAD+ metabolic process"/>
    <property type="evidence" value="ECO:0007669"/>
    <property type="project" value="InterPro"/>
</dbReference>
<dbReference type="Pfam" id="PF20143">
    <property type="entry name" value="NAD_kinase_C"/>
    <property type="match status" value="1"/>
</dbReference>
<organism evidence="7 8">
    <name type="scientific">Cladophialophora chaetospira</name>
    <dbReference type="NCBI Taxonomy" id="386627"/>
    <lineage>
        <taxon>Eukaryota</taxon>
        <taxon>Fungi</taxon>
        <taxon>Dikarya</taxon>
        <taxon>Ascomycota</taxon>
        <taxon>Pezizomycotina</taxon>
        <taxon>Eurotiomycetes</taxon>
        <taxon>Chaetothyriomycetidae</taxon>
        <taxon>Chaetothyriales</taxon>
        <taxon>Herpotrichiellaceae</taxon>
        <taxon>Cladophialophora</taxon>
    </lineage>
</organism>
<dbReference type="AlphaFoldDB" id="A0AA38XIZ2"/>
<feature type="region of interest" description="Disordered" evidence="6">
    <location>
        <begin position="598"/>
        <end position="654"/>
    </location>
</feature>
<sequence>MTTFPTISKRDYHIHSTLSSPSASEVTGGTNVYPSFPTENSQNLPDGMAPSSSKASIGESILRQYAQNLDPIDADHQTHTARDFDYQEPGPSHNSGASGALTPVSESLRNSYIAHHPTVPVPKPLLLPKPYLAHRKNTRSIDIPRQTIMKALASRRPSAGPNTAPLAGNSLKTALGEAEHQLEQSGSCSASPSLTATLAGLQPSILSAYSPTSTSFLRSPCFFHQRFDGVVDIQKVLEEINDDDYSHSRLMQTATGVREVSKQLQRKPLKRAVRNVMIVTKARDNSLVYLTRDLAEWLLTTPRYGSDLGVNVYVDAKLRHSKRFDAAGLLGKEPRFQKMLKYWTPDLCWSSPEKFDLVLTLGGDGTVLFTSWLFQRVVPPVLSFSLGSLGFLTNFEFDKYKEHLDRVMGDAGMRVNLRMRFTCTVWRADRSPGADKGAVEEGEQFEVLNELVIDRGPSAYVSNLELYGDGELLTIVQADGCIFSTPTGSTAYSLSAGGSLIHPSIPAILLTPICPHTLSFRPMVLSDTLALRIAVPNKSRSSAYCSFDGKGRIELKQGDYVTLEASQYPLPTVMTGTNEWVESVQRALRWNVRGAVQKGWDEGDDDDDSDRVEDKWDIDIDSSPLGGTDSGIGPSEDGDHAASPMRRQVSMLNM</sequence>
<dbReference type="GO" id="GO:0006741">
    <property type="term" value="P:NADP+ biosynthetic process"/>
    <property type="evidence" value="ECO:0007669"/>
    <property type="project" value="InterPro"/>
</dbReference>
<dbReference type="InterPro" id="IPR017437">
    <property type="entry name" value="ATP-NAD_kinase_PpnK-typ_C"/>
</dbReference>
<dbReference type="FunFam" id="3.40.50.10330:FF:000025">
    <property type="entry name" value="NAD+ kinase Utr1"/>
    <property type="match status" value="1"/>
</dbReference>
<dbReference type="HAMAP" id="MF_00361">
    <property type="entry name" value="NAD_kinase"/>
    <property type="match status" value="1"/>
</dbReference>
<feature type="region of interest" description="Disordered" evidence="6">
    <location>
        <begin position="18"/>
        <end position="54"/>
    </location>
</feature>
<evidence type="ECO:0000313" key="8">
    <source>
        <dbReference type="Proteomes" id="UP001172673"/>
    </source>
</evidence>
<dbReference type="FunFam" id="2.60.200.30:FF:000005">
    <property type="entry name" value="NAD+ kinase Utr1"/>
    <property type="match status" value="1"/>
</dbReference>
<dbReference type="EMBL" id="JAPDRK010000003">
    <property type="protein sequence ID" value="KAJ9614284.1"/>
    <property type="molecule type" value="Genomic_DNA"/>
</dbReference>
<dbReference type="Proteomes" id="UP001172673">
    <property type="component" value="Unassembled WGS sequence"/>
</dbReference>
<dbReference type="Gene3D" id="2.60.200.30">
    <property type="entry name" value="Probable inorganic polyphosphate/atp-NAD kinase, domain 2"/>
    <property type="match status" value="1"/>
</dbReference>
<evidence type="ECO:0000256" key="2">
    <source>
        <dbReference type="ARBA" id="ARBA00022679"/>
    </source>
</evidence>
<dbReference type="PANTHER" id="PTHR20275">
    <property type="entry name" value="NAD KINASE"/>
    <property type="match status" value="1"/>
</dbReference>